<dbReference type="EMBL" id="LR788047">
    <property type="protein sequence ID" value="CAB3263909.1"/>
    <property type="molecule type" value="mRNA"/>
</dbReference>
<dbReference type="SUPFAM" id="SSF56112">
    <property type="entry name" value="Protein kinase-like (PK-like)"/>
    <property type="match status" value="1"/>
</dbReference>
<sequence>MKSMSCFRKESVRIVTDPNSGKDLPYLFRDDHPQVYQKNVVSNHHRSSSCEILNPKDHVDHPSIIKRLGTKRRTTGDRSLMLEAGCSVTLHDVIQRKQQLSWLERCYIAMQLADALSHFHSKSICFGDITSKNVFLTSAMQVKILEPNRIQTLHLTKVGVNRQIKQPSNDIYSYAMVLWELITKKKIPTNTYVYHDILASVDRVLKTLAIY</sequence>
<organism evidence="4">
    <name type="scientific">Phallusia mammillata</name>
    <dbReference type="NCBI Taxonomy" id="59560"/>
    <lineage>
        <taxon>Eukaryota</taxon>
        <taxon>Metazoa</taxon>
        <taxon>Chordata</taxon>
        <taxon>Tunicata</taxon>
        <taxon>Ascidiacea</taxon>
        <taxon>Phlebobranchia</taxon>
        <taxon>Ascidiidae</taxon>
        <taxon>Phallusia</taxon>
    </lineage>
</organism>
<dbReference type="GO" id="GO:0004672">
    <property type="term" value="F:protein kinase activity"/>
    <property type="evidence" value="ECO:0007669"/>
    <property type="project" value="InterPro"/>
</dbReference>
<dbReference type="InterPro" id="IPR011009">
    <property type="entry name" value="Kinase-like_dom_sf"/>
</dbReference>
<evidence type="ECO:0000256" key="2">
    <source>
        <dbReference type="ARBA" id="ARBA00022840"/>
    </source>
</evidence>
<reference evidence="4" key="1">
    <citation type="submission" date="2020-04" db="EMBL/GenBank/DDBJ databases">
        <authorList>
            <person name="Neveu A P."/>
        </authorList>
    </citation>
    <scope>NUCLEOTIDE SEQUENCE</scope>
    <source>
        <tissue evidence="4">Whole embryo</tissue>
    </source>
</reference>
<evidence type="ECO:0000259" key="3">
    <source>
        <dbReference type="PROSITE" id="PS50011"/>
    </source>
</evidence>
<gene>
    <name evidence="4" type="primary">Mos-001</name>
</gene>
<name>A0A6F9DL95_9ASCI</name>
<keyword evidence="1" id="KW-0547">Nucleotide-binding</keyword>
<dbReference type="PANTHER" id="PTHR27001:SF931">
    <property type="entry name" value="OS11G0664100 PROTEIN"/>
    <property type="match status" value="1"/>
</dbReference>
<feature type="domain" description="Protein kinase" evidence="3">
    <location>
        <begin position="1"/>
        <end position="211"/>
    </location>
</feature>
<accession>A0A6F9DL95</accession>
<evidence type="ECO:0000313" key="4">
    <source>
        <dbReference type="EMBL" id="CAB3263909.1"/>
    </source>
</evidence>
<proteinExistence type="evidence at transcript level"/>
<dbReference type="PANTHER" id="PTHR27001">
    <property type="entry name" value="OS01G0253100 PROTEIN"/>
    <property type="match status" value="1"/>
</dbReference>
<dbReference type="GO" id="GO:0005524">
    <property type="term" value="F:ATP binding"/>
    <property type="evidence" value="ECO:0007669"/>
    <property type="project" value="UniProtKB-KW"/>
</dbReference>
<keyword evidence="2" id="KW-0067">ATP-binding</keyword>
<dbReference type="Gene3D" id="1.10.510.10">
    <property type="entry name" value="Transferase(Phosphotransferase) domain 1"/>
    <property type="match status" value="1"/>
</dbReference>
<dbReference type="Pfam" id="PF00069">
    <property type="entry name" value="Pkinase"/>
    <property type="match status" value="1"/>
</dbReference>
<dbReference type="AlphaFoldDB" id="A0A6F9DL95"/>
<keyword evidence="4" id="KW-0808">Transferase</keyword>
<dbReference type="GO" id="GO:0005886">
    <property type="term" value="C:plasma membrane"/>
    <property type="evidence" value="ECO:0007669"/>
    <property type="project" value="TreeGrafter"/>
</dbReference>
<evidence type="ECO:0000256" key="1">
    <source>
        <dbReference type="ARBA" id="ARBA00022741"/>
    </source>
</evidence>
<keyword evidence="4" id="KW-0418">Kinase</keyword>
<protein>
    <submittedName>
        <fullName evidence="4">Probable serine/threonine-protein kinase pats1</fullName>
    </submittedName>
</protein>
<dbReference type="InterPro" id="IPR000719">
    <property type="entry name" value="Prot_kinase_dom"/>
</dbReference>
<dbReference type="PROSITE" id="PS50011">
    <property type="entry name" value="PROTEIN_KINASE_DOM"/>
    <property type="match status" value="1"/>
</dbReference>